<dbReference type="EMBL" id="HBNS01009684">
    <property type="protein sequence ID" value="CAE4593648.1"/>
    <property type="molecule type" value="Transcribed_RNA"/>
</dbReference>
<dbReference type="AlphaFoldDB" id="A0A6V2CHL8"/>
<feature type="signal peptide" evidence="1">
    <location>
        <begin position="1"/>
        <end position="21"/>
    </location>
</feature>
<feature type="chain" id="PRO_5030160874" evidence="1">
    <location>
        <begin position="22"/>
        <end position="537"/>
    </location>
</feature>
<organism evidence="2">
    <name type="scientific">Ditylum brightwellii</name>
    <dbReference type="NCBI Taxonomy" id="49249"/>
    <lineage>
        <taxon>Eukaryota</taxon>
        <taxon>Sar</taxon>
        <taxon>Stramenopiles</taxon>
        <taxon>Ochrophyta</taxon>
        <taxon>Bacillariophyta</taxon>
        <taxon>Mediophyceae</taxon>
        <taxon>Lithodesmiophycidae</taxon>
        <taxon>Lithodesmiales</taxon>
        <taxon>Lithodesmiaceae</taxon>
        <taxon>Ditylum</taxon>
    </lineage>
</organism>
<accession>A0A6V2CHL8</accession>
<keyword evidence="1" id="KW-0732">Signal</keyword>
<proteinExistence type="predicted"/>
<protein>
    <submittedName>
        <fullName evidence="2">Uncharacterized protein</fullName>
    </submittedName>
</protein>
<reference evidence="2" key="1">
    <citation type="submission" date="2021-01" db="EMBL/GenBank/DDBJ databases">
        <authorList>
            <person name="Corre E."/>
            <person name="Pelletier E."/>
            <person name="Niang G."/>
            <person name="Scheremetjew M."/>
            <person name="Finn R."/>
            <person name="Kale V."/>
            <person name="Holt S."/>
            <person name="Cochrane G."/>
            <person name="Meng A."/>
            <person name="Brown T."/>
            <person name="Cohen L."/>
        </authorList>
    </citation>
    <scope>NUCLEOTIDE SEQUENCE</scope>
    <source>
        <strain evidence="2">GSO104</strain>
    </source>
</reference>
<gene>
    <name evidence="2" type="ORF">DBRI00130_LOCUS7798</name>
</gene>
<evidence type="ECO:0000256" key="1">
    <source>
        <dbReference type="SAM" id="SignalP"/>
    </source>
</evidence>
<sequence>MPSKLLLCFCLLVAVVERTTGTSVIDASGNVLKPHSPTPSADENGVIVLLTSPGTSVLPEFPSAPTDAVSVSRISQGVLISSPGATLSASAGSEESTSLDGGAGAAASGLLGGAIILSGVTTADVASSSDFADSRHGRTLTGLFVSRLKQEQQEKSGAKQLLVIAVQEDEDADGEVDVESLKAQVQKVYAVAVGGTTGAASKSMEDLYEVEVVVVKGEEDVKKVMTMASAAAPRSALPQGVNVASALVEAYGKVNSHTSSHSSVETPSITEAVLACDDAYARHVRAARAKLSAWKGRSSRGLIIDKFGPSASTLLKRTMDLYDRDTMASAGLSAAAPYRLEMRSKLRSIVEKAVRELFASQVENLEKSTLKKFNGLLLRKMGKNDAGSQDFYNDNASALRSAAFAFDTAVTDLEVPSLSLTKTKALASVNGKLNSALLSFPDSPAAKLKSMKEVQQMVSRQKKPTERSVDVGLDLVAMIRPDGFGSLQGFAGYNLGENSITVGFNNDADAPEVISQFGGVRPPFIRVQPKLKLDVEL</sequence>
<name>A0A6V2CHL8_9STRA</name>
<evidence type="ECO:0000313" key="2">
    <source>
        <dbReference type="EMBL" id="CAE4593648.1"/>
    </source>
</evidence>